<gene>
    <name evidence="2" type="ORF">Tci_061793</name>
</gene>
<feature type="region of interest" description="Disordered" evidence="1">
    <location>
        <begin position="568"/>
        <end position="741"/>
    </location>
</feature>
<feature type="compositionally biased region" description="Basic and acidic residues" evidence="1">
    <location>
        <begin position="569"/>
        <end position="586"/>
    </location>
</feature>
<feature type="compositionally biased region" description="Basic and acidic residues" evidence="1">
    <location>
        <begin position="610"/>
        <end position="627"/>
    </location>
</feature>
<name>A0A6L2NYQ7_TANCI</name>
<dbReference type="AlphaFoldDB" id="A0A6L2NYQ7"/>
<accession>A0A6L2NYQ7</accession>
<sequence>MTSITAQQTKLNLKLVPKENRLDIGKCNGIIPRGLKQKKETFQVALDALVLTRCYPAFVITIDVPEVYMHQFWNSVYKHHDFYRFKIDKKKRFKLTLEVFRDILQICPIIEDQDFDALSSEEDIVSFLRELGHTRVVNSLNDVVIDQMHQPWRTFTALFNRSLSGKTTALDKLFSFPSTYPLGHESKAYKTYLGYAIGTVPPKVARKFKKASPSKKDSVLVSSSESLLWKLSRKEKKKVDVAHGKGTDLLFEVALTEEAQMKEVGKKSLRDFHMSHSTGYGSVAENPPSVEKITPPITNEGTGDEPGVLDVTKDDSTESESQFEFDQKDDNDDEVKDDEVKDDDQSEGDEYREMDIDDVPDKKADVRMNDAKQVKENLEITQEQVIEDAHVTITKKTKVHVTSSSLSFDLASKFLNFSDIPPADTEIVSLMDVHVHHESTPSPLPTTKTSNIPPLISNFASVFRFNDRVIALEKDVAKLKNDPLHTQVTSITEQVRSQLPQILPEEVSNFAPPVIEKMIQESLNQVNMAKASFQSQSSYEAAATLTEFELKNILINKINSSESYQTALEHPKCCDCRDDKDKDERPSAGSDEGLKKRKTSKYAKTATSPKTKDSSSNQDDKDKDERPSAGSDEGLKKRKTSKYAKTTTSPKTKDSSSKSSKGNKSQPKSSGKSVHAEEPEFKVGDTNTPQGQEGNQGNDNDEPKTESASRRTWFTKPSRPQEPTNLDWNEDKTPQTGPTQNWLMSLAASTSTGKSLKEFDELMSTPIEFSSYILNGLKIENLTQEILLGPSFRLLKGTRLNYAKLEYDFEECYKALSEKLDCKNPEGGDYPFDLSKPLPLITHRNHQSVPVEFFINNDLKYLQGGISTMIYPTSTAKTKAAQYDLPGIKDMDCDRIPKRPTMYLNLWRYKVVRHRYSNSMIQPEPKGSTQGYLPDTVEVPSHHRPSDAMHNPSQPLKVRQTLFQNSRRFTHFYRISHSDLVGIEKVAISFSLRLLKLKVHYQV</sequence>
<feature type="region of interest" description="Disordered" evidence="1">
    <location>
        <begin position="278"/>
        <end position="351"/>
    </location>
</feature>
<organism evidence="2">
    <name type="scientific">Tanacetum cinerariifolium</name>
    <name type="common">Dalmatian daisy</name>
    <name type="synonym">Chrysanthemum cinerariifolium</name>
    <dbReference type="NCBI Taxonomy" id="118510"/>
    <lineage>
        <taxon>Eukaryota</taxon>
        <taxon>Viridiplantae</taxon>
        <taxon>Streptophyta</taxon>
        <taxon>Embryophyta</taxon>
        <taxon>Tracheophyta</taxon>
        <taxon>Spermatophyta</taxon>
        <taxon>Magnoliopsida</taxon>
        <taxon>eudicotyledons</taxon>
        <taxon>Gunneridae</taxon>
        <taxon>Pentapetalae</taxon>
        <taxon>asterids</taxon>
        <taxon>campanulids</taxon>
        <taxon>Asterales</taxon>
        <taxon>Asteraceae</taxon>
        <taxon>Asteroideae</taxon>
        <taxon>Anthemideae</taxon>
        <taxon>Anthemidinae</taxon>
        <taxon>Tanacetum</taxon>
    </lineage>
</organism>
<evidence type="ECO:0000256" key="1">
    <source>
        <dbReference type="SAM" id="MobiDB-lite"/>
    </source>
</evidence>
<proteinExistence type="predicted"/>
<feature type="compositionally biased region" description="Low complexity" evidence="1">
    <location>
        <begin position="657"/>
        <end position="673"/>
    </location>
</feature>
<feature type="compositionally biased region" description="Polar residues" evidence="1">
    <location>
        <begin position="685"/>
        <end position="698"/>
    </location>
</feature>
<feature type="compositionally biased region" description="Acidic residues" evidence="1">
    <location>
        <begin position="317"/>
        <end position="348"/>
    </location>
</feature>
<protein>
    <submittedName>
        <fullName evidence="2">Uncharacterized protein</fullName>
    </submittedName>
</protein>
<dbReference type="EMBL" id="BKCJ010010044">
    <property type="protein sequence ID" value="GEU89815.1"/>
    <property type="molecule type" value="Genomic_DNA"/>
</dbReference>
<evidence type="ECO:0000313" key="2">
    <source>
        <dbReference type="EMBL" id="GEU89815.1"/>
    </source>
</evidence>
<reference evidence="2" key="1">
    <citation type="journal article" date="2019" name="Sci. Rep.">
        <title>Draft genome of Tanacetum cinerariifolium, the natural source of mosquito coil.</title>
        <authorList>
            <person name="Yamashiro T."/>
            <person name="Shiraishi A."/>
            <person name="Satake H."/>
            <person name="Nakayama K."/>
        </authorList>
    </citation>
    <scope>NUCLEOTIDE SEQUENCE</scope>
</reference>
<comment type="caution">
    <text evidence="2">The sequence shown here is derived from an EMBL/GenBank/DDBJ whole genome shotgun (WGS) entry which is preliminary data.</text>
</comment>
<feature type="compositionally biased region" description="Basic and acidic residues" evidence="1">
    <location>
        <begin position="674"/>
        <end position="683"/>
    </location>
</feature>